<evidence type="ECO:0000256" key="2">
    <source>
        <dbReference type="ARBA" id="ARBA00022679"/>
    </source>
</evidence>
<dbReference type="InterPro" id="IPR029063">
    <property type="entry name" value="SAM-dependent_MTases_sf"/>
</dbReference>
<evidence type="ECO:0000313" key="5">
    <source>
        <dbReference type="EMBL" id="WXB18973.1"/>
    </source>
</evidence>
<dbReference type="PANTHER" id="PTHR43464:SF19">
    <property type="entry name" value="UBIQUINONE BIOSYNTHESIS O-METHYLTRANSFERASE, MITOCHONDRIAL"/>
    <property type="match status" value="1"/>
</dbReference>
<keyword evidence="1 5" id="KW-0489">Methyltransferase</keyword>
<dbReference type="RefSeq" id="WP_394828598.1">
    <property type="nucleotide sequence ID" value="NZ_CP089984.1"/>
</dbReference>
<keyword evidence="3" id="KW-0949">S-adenosyl-L-methionine</keyword>
<dbReference type="Proteomes" id="UP001370348">
    <property type="component" value="Chromosome"/>
</dbReference>
<sequence>MASVDFEAIRQKWDASAEGEERWSQSPSVNRELRWRLLEPHLQNVRTILDVGGATGAFSIPLARRGFDVTHVDLSPAMLALARRKAEGLANIRFVEGNAIDLGAFADRSFDVVLNMDGPISASGPHAEDVLRETCRVAKRTVMVSAAHRAWVDVSARRDGKKRDGLRAFTAAELRTRLEENGFFVHRAAGIGTLAHLCGDAYVDALFEAADPDAIAAFLNACEAFDRDLAPDGPGTNDDTGLVAVAARLAP</sequence>
<feature type="domain" description="Methyltransferase" evidence="4">
    <location>
        <begin position="48"/>
        <end position="139"/>
    </location>
</feature>
<dbReference type="GO" id="GO:0032259">
    <property type="term" value="P:methylation"/>
    <property type="evidence" value="ECO:0007669"/>
    <property type="project" value="UniProtKB-KW"/>
</dbReference>
<proteinExistence type="predicted"/>
<evidence type="ECO:0000256" key="3">
    <source>
        <dbReference type="ARBA" id="ARBA00022691"/>
    </source>
</evidence>
<keyword evidence="2" id="KW-0808">Transferase</keyword>
<protein>
    <submittedName>
        <fullName evidence="5">Methyltransferase domain-containing protein</fullName>
    </submittedName>
</protein>
<gene>
    <name evidence="5" type="ORF">LZC94_17260</name>
</gene>
<dbReference type="CDD" id="cd02440">
    <property type="entry name" value="AdoMet_MTases"/>
    <property type="match status" value="1"/>
</dbReference>
<dbReference type="GO" id="GO:0008168">
    <property type="term" value="F:methyltransferase activity"/>
    <property type="evidence" value="ECO:0007669"/>
    <property type="project" value="UniProtKB-KW"/>
</dbReference>
<name>A0ABZ2M8Z7_9BACT</name>
<dbReference type="Pfam" id="PF13649">
    <property type="entry name" value="Methyltransf_25"/>
    <property type="match status" value="1"/>
</dbReference>
<dbReference type="SUPFAM" id="SSF53335">
    <property type="entry name" value="S-adenosyl-L-methionine-dependent methyltransferases"/>
    <property type="match status" value="1"/>
</dbReference>
<dbReference type="InterPro" id="IPR041698">
    <property type="entry name" value="Methyltransf_25"/>
</dbReference>
<evidence type="ECO:0000256" key="1">
    <source>
        <dbReference type="ARBA" id="ARBA00022603"/>
    </source>
</evidence>
<dbReference type="Gene3D" id="3.40.50.150">
    <property type="entry name" value="Vaccinia Virus protein VP39"/>
    <property type="match status" value="1"/>
</dbReference>
<reference evidence="5 6" key="1">
    <citation type="submission" date="2021-12" db="EMBL/GenBank/DDBJ databases">
        <title>Discovery of the Pendulisporaceae a myxobacterial family with distinct sporulation behavior and unique specialized metabolism.</title>
        <authorList>
            <person name="Garcia R."/>
            <person name="Popoff A."/>
            <person name="Bader C.D."/>
            <person name="Loehr J."/>
            <person name="Walesch S."/>
            <person name="Walt C."/>
            <person name="Boldt J."/>
            <person name="Bunk B."/>
            <person name="Haeckl F.J.F.P.J."/>
            <person name="Gunesch A.P."/>
            <person name="Birkelbach J."/>
            <person name="Nuebel U."/>
            <person name="Pietschmann T."/>
            <person name="Bach T."/>
            <person name="Mueller R."/>
        </authorList>
    </citation>
    <scope>NUCLEOTIDE SEQUENCE [LARGE SCALE GENOMIC DNA]</scope>
    <source>
        <strain evidence="5 6">MSr11954</strain>
    </source>
</reference>
<dbReference type="PANTHER" id="PTHR43464">
    <property type="entry name" value="METHYLTRANSFERASE"/>
    <property type="match status" value="1"/>
</dbReference>
<keyword evidence="6" id="KW-1185">Reference proteome</keyword>
<dbReference type="EMBL" id="CP089984">
    <property type="protein sequence ID" value="WXB18973.1"/>
    <property type="molecule type" value="Genomic_DNA"/>
</dbReference>
<accession>A0ABZ2M8Z7</accession>
<evidence type="ECO:0000313" key="6">
    <source>
        <dbReference type="Proteomes" id="UP001370348"/>
    </source>
</evidence>
<organism evidence="5 6">
    <name type="scientific">Pendulispora albinea</name>
    <dbReference type="NCBI Taxonomy" id="2741071"/>
    <lineage>
        <taxon>Bacteria</taxon>
        <taxon>Pseudomonadati</taxon>
        <taxon>Myxococcota</taxon>
        <taxon>Myxococcia</taxon>
        <taxon>Myxococcales</taxon>
        <taxon>Sorangiineae</taxon>
        <taxon>Pendulisporaceae</taxon>
        <taxon>Pendulispora</taxon>
    </lineage>
</organism>
<evidence type="ECO:0000259" key="4">
    <source>
        <dbReference type="Pfam" id="PF13649"/>
    </source>
</evidence>